<dbReference type="AlphaFoldDB" id="A0A0F9LIV6"/>
<evidence type="ECO:0000313" key="1">
    <source>
        <dbReference type="EMBL" id="KKM87116.1"/>
    </source>
</evidence>
<gene>
    <name evidence="1" type="ORF">LCGC14_1272040</name>
</gene>
<reference evidence="1" key="1">
    <citation type="journal article" date="2015" name="Nature">
        <title>Complex archaea that bridge the gap between prokaryotes and eukaryotes.</title>
        <authorList>
            <person name="Spang A."/>
            <person name="Saw J.H."/>
            <person name="Jorgensen S.L."/>
            <person name="Zaremba-Niedzwiedzka K."/>
            <person name="Martijn J."/>
            <person name="Lind A.E."/>
            <person name="van Eijk R."/>
            <person name="Schleper C."/>
            <person name="Guy L."/>
            <person name="Ettema T.J."/>
        </authorList>
    </citation>
    <scope>NUCLEOTIDE SEQUENCE</scope>
</reference>
<name>A0A0F9LIV6_9ZZZZ</name>
<feature type="non-terminal residue" evidence="1">
    <location>
        <position position="1"/>
    </location>
</feature>
<proteinExistence type="predicted"/>
<protein>
    <submittedName>
        <fullName evidence="1">Uncharacterized protein</fullName>
    </submittedName>
</protein>
<dbReference type="EMBL" id="LAZR01007151">
    <property type="protein sequence ID" value="KKM87116.1"/>
    <property type="molecule type" value="Genomic_DNA"/>
</dbReference>
<accession>A0A0F9LIV6</accession>
<comment type="caution">
    <text evidence="1">The sequence shown here is derived from an EMBL/GenBank/DDBJ whole genome shotgun (WGS) entry which is preliminary data.</text>
</comment>
<sequence>HPAFMRIDRRCVSYDEAVNVKDGLEAVGYEVEIEDLKSVPESKEKIRQISL</sequence>
<organism evidence="1">
    <name type="scientific">marine sediment metagenome</name>
    <dbReference type="NCBI Taxonomy" id="412755"/>
    <lineage>
        <taxon>unclassified sequences</taxon>
        <taxon>metagenomes</taxon>
        <taxon>ecological metagenomes</taxon>
    </lineage>
</organism>